<evidence type="ECO:0000313" key="1">
    <source>
        <dbReference type="EMBL" id="VDK81969.1"/>
    </source>
</evidence>
<accession>A0A3P6TF80</accession>
<sequence length="143" mass="16552">MNTAMPDVDWQNRMYAGLTLVNDRVAVLEEVVIGRRTITAYTRTLDATAGTKTSDAVVCPLLLYMSRMDNFELFERKLQDLDFWQRAVVYLQMQGGKAPRVFVERMTNLLFDKRLMAKFSTSGRITRRTFVKLRHMSCSKVCI</sequence>
<dbReference type="EMBL" id="UYRU01043427">
    <property type="protein sequence ID" value="VDK81969.1"/>
    <property type="molecule type" value="Genomic_DNA"/>
</dbReference>
<dbReference type="AlphaFoldDB" id="A0A3P6TF80"/>
<protein>
    <submittedName>
        <fullName evidence="1">Uncharacterized protein</fullName>
    </submittedName>
</protein>
<reference evidence="1 2" key="1">
    <citation type="submission" date="2018-11" db="EMBL/GenBank/DDBJ databases">
        <authorList>
            <consortium name="Pathogen Informatics"/>
        </authorList>
    </citation>
    <scope>NUCLEOTIDE SEQUENCE [LARGE SCALE GENOMIC DNA]</scope>
</reference>
<gene>
    <name evidence="1" type="ORF">DILT_LOCUS3292</name>
</gene>
<organism evidence="1 2">
    <name type="scientific">Dibothriocephalus latus</name>
    <name type="common">Fish tapeworm</name>
    <name type="synonym">Diphyllobothrium latum</name>
    <dbReference type="NCBI Taxonomy" id="60516"/>
    <lineage>
        <taxon>Eukaryota</taxon>
        <taxon>Metazoa</taxon>
        <taxon>Spiralia</taxon>
        <taxon>Lophotrochozoa</taxon>
        <taxon>Platyhelminthes</taxon>
        <taxon>Cestoda</taxon>
        <taxon>Eucestoda</taxon>
        <taxon>Diphyllobothriidea</taxon>
        <taxon>Diphyllobothriidae</taxon>
        <taxon>Dibothriocephalus</taxon>
    </lineage>
</organism>
<name>A0A3P6TF80_DIBLA</name>
<evidence type="ECO:0000313" key="2">
    <source>
        <dbReference type="Proteomes" id="UP000281553"/>
    </source>
</evidence>
<dbReference type="Proteomes" id="UP000281553">
    <property type="component" value="Unassembled WGS sequence"/>
</dbReference>
<keyword evidence="2" id="KW-1185">Reference proteome</keyword>
<proteinExistence type="predicted"/>